<keyword evidence="5" id="KW-1185">Reference proteome</keyword>
<dbReference type="PROSITE" id="PS50088">
    <property type="entry name" value="ANK_REPEAT"/>
    <property type="match status" value="1"/>
</dbReference>
<evidence type="ECO:0000313" key="4">
    <source>
        <dbReference type="EMBL" id="CCX07175.1"/>
    </source>
</evidence>
<keyword evidence="2 3" id="KW-0040">ANK repeat</keyword>
<protein>
    <submittedName>
        <fullName evidence="4">Similar to Alpha-latrotoxin-Lh1a acc. no. G0LXV8</fullName>
    </submittedName>
</protein>
<dbReference type="Pfam" id="PF12796">
    <property type="entry name" value="Ank_2"/>
    <property type="match status" value="1"/>
</dbReference>
<reference evidence="4 5" key="1">
    <citation type="journal article" date="2013" name="PLoS Genet.">
        <title>The genome and development-dependent transcriptomes of Pyronema confluens: a window into fungal evolution.</title>
        <authorList>
            <person name="Traeger S."/>
            <person name="Altegoer F."/>
            <person name="Freitag M."/>
            <person name="Gabaldon T."/>
            <person name="Kempken F."/>
            <person name="Kumar A."/>
            <person name="Marcet-Houben M."/>
            <person name="Poggeler S."/>
            <person name="Stajich J.E."/>
            <person name="Nowrousian M."/>
        </authorList>
    </citation>
    <scope>NUCLEOTIDE SEQUENCE [LARGE SCALE GENOMIC DNA]</scope>
    <source>
        <strain evidence="5">CBS 100304</strain>
        <tissue evidence="4">Vegetative mycelium</tissue>
    </source>
</reference>
<dbReference type="GO" id="GO:0005737">
    <property type="term" value="C:cytoplasm"/>
    <property type="evidence" value="ECO:0007669"/>
    <property type="project" value="TreeGrafter"/>
</dbReference>
<dbReference type="PANTHER" id="PTHR23206:SF7">
    <property type="entry name" value="PROTEIN KINASE DOMAIN-CONTAINING PROTEIN"/>
    <property type="match status" value="1"/>
</dbReference>
<evidence type="ECO:0000256" key="3">
    <source>
        <dbReference type="PROSITE-ProRule" id="PRU00023"/>
    </source>
</evidence>
<dbReference type="Proteomes" id="UP000018144">
    <property type="component" value="Unassembled WGS sequence"/>
</dbReference>
<keyword evidence="1" id="KW-0677">Repeat</keyword>
<evidence type="ECO:0000313" key="5">
    <source>
        <dbReference type="Proteomes" id="UP000018144"/>
    </source>
</evidence>
<accession>U4KZL8</accession>
<dbReference type="InterPro" id="IPR002110">
    <property type="entry name" value="Ankyrin_rpt"/>
</dbReference>
<dbReference type="InterPro" id="IPR051631">
    <property type="entry name" value="Ankyrin-KH/SAM_domain"/>
</dbReference>
<dbReference type="Gene3D" id="1.25.40.20">
    <property type="entry name" value="Ankyrin repeat-containing domain"/>
    <property type="match status" value="1"/>
</dbReference>
<evidence type="ECO:0000256" key="1">
    <source>
        <dbReference type="ARBA" id="ARBA00022737"/>
    </source>
</evidence>
<sequence>MEVKTGRGNYTPLSLAATQCGLEVVRYLIDKGAEIDSKDDSGQTPFMAAAQNAQKDWRSPSLLKKIVKAL</sequence>
<proteinExistence type="predicted"/>
<dbReference type="PROSITE" id="PS50297">
    <property type="entry name" value="ANK_REP_REGION"/>
    <property type="match status" value="1"/>
</dbReference>
<gene>
    <name evidence="4" type="ORF">PCON_06762</name>
</gene>
<dbReference type="PANTHER" id="PTHR23206">
    <property type="entry name" value="MASK PROTEIN"/>
    <property type="match status" value="1"/>
</dbReference>
<dbReference type="InterPro" id="IPR036770">
    <property type="entry name" value="Ankyrin_rpt-contain_sf"/>
</dbReference>
<dbReference type="SUPFAM" id="SSF48403">
    <property type="entry name" value="Ankyrin repeat"/>
    <property type="match status" value="1"/>
</dbReference>
<dbReference type="OrthoDB" id="20872at2759"/>
<dbReference type="EMBL" id="HF935336">
    <property type="protein sequence ID" value="CCX07175.1"/>
    <property type="molecule type" value="Genomic_DNA"/>
</dbReference>
<organism evidence="4 5">
    <name type="scientific">Pyronema omphalodes (strain CBS 100304)</name>
    <name type="common">Pyronema confluens</name>
    <dbReference type="NCBI Taxonomy" id="1076935"/>
    <lineage>
        <taxon>Eukaryota</taxon>
        <taxon>Fungi</taxon>
        <taxon>Dikarya</taxon>
        <taxon>Ascomycota</taxon>
        <taxon>Pezizomycotina</taxon>
        <taxon>Pezizomycetes</taxon>
        <taxon>Pezizales</taxon>
        <taxon>Pyronemataceae</taxon>
        <taxon>Pyronema</taxon>
    </lineage>
</organism>
<dbReference type="AlphaFoldDB" id="U4KZL8"/>
<feature type="repeat" description="ANK" evidence="3">
    <location>
        <begin position="8"/>
        <end position="40"/>
    </location>
</feature>
<name>U4KZL8_PYROM</name>
<evidence type="ECO:0000256" key="2">
    <source>
        <dbReference type="ARBA" id="ARBA00023043"/>
    </source>
</evidence>